<evidence type="ECO:0000313" key="1">
    <source>
        <dbReference type="EMBL" id="WMV54387.1"/>
    </source>
</evidence>
<sequence length="97" mass="10859">METASSNSSPFQKTTPITPVEYTIGNLPRHRVYRQDPATEPEMVRPIGIRMPIEAPIKLQDGGDRETQNAMIRLPVASLMIPRMPDICVVFDLLPIS</sequence>
<gene>
    <name evidence="1" type="ORF">MTR67_047772</name>
</gene>
<dbReference type="AlphaFoldDB" id="A0AAF0UXP4"/>
<evidence type="ECO:0000313" key="2">
    <source>
        <dbReference type="Proteomes" id="UP001234989"/>
    </source>
</evidence>
<proteinExistence type="predicted"/>
<accession>A0AAF0UXP4</accession>
<dbReference type="EMBL" id="CP133622">
    <property type="protein sequence ID" value="WMV54387.1"/>
    <property type="molecule type" value="Genomic_DNA"/>
</dbReference>
<reference evidence="1" key="1">
    <citation type="submission" date="2023-08" db="EMBL/GenBank/DDBJ databases">
        <title>A de novo genome assembly of Solanum verrucosum Schlechtendal, a Mexican diploid species geographically isolated from the other diploid A-genome species in potato relatives.</title>
        <authorList>
            <person name="Hosaka K."/>
        </authorList>
    </citation>
    <scope>NUCLEOTIDE SEQUENCE</scope>
    <source>
        <tissue evidence="1">Young leaves</tissue>
    </source>
</reference>
<dbReference type="Proteomes" id="UP001234989">
    <property type="component" value="Chromosome 11"/>
</dbReference>
<feature type="non-terminal residue" evidence="1">
    <location>
        <position position="97"/>
    </location>
</feature>
<protein>
    <submittedName>
        <fullName evidence="1">Uncharacterized protein</fullName>
    </submittedName>
</protein>
<organism evidence="1 2">
    <name type="scientific">Solanum verrucosum</name>
    <dbReference type="NCBI Taxonomy" id="315347"/>
    <lineage>
        <taxon>Eukaryota</taxon>
        <taxon>Viridiplantae</taxon>
        <taxon>Streptophyta</taxon>
        <taxon>Embryophyta</taxon>
        <taxon>Tracheophyta</taxon>
        <taxon>Spermatophyta</taxon>
        <taxon>Magnoliopsida</taxon>
        <taxon>eudicotyledons</taxon>
        <taxon>Gunneridae</taxon>
        <taxon>Pentapetalae</taxon>
        <taxon>asterids</taxon>
        <taxon>lamiids</taxon>
        <taxon>Solanales</taxon>
        <taxon>Solanaceae</taxon>
        <taxon>Solanoideae</taxon>
        <taxon>Solaneae</taxon>
        <taxon>Solanum</taxon>
    </lineage>
</organism>
<name>A0AAF0UXP4_SOLVR</name>
<keyword evidence="2" id="KW-1185">Reference proteome</keyword>